<dbReference type="Pfam" id="PF17753">
    <property type="entry name" value="Ig_mannosidase"/>
    <property type="match status" value="1"/>
</dbReference>
<dbReference type="AlphaFoldDB" id="A0A642VB54"/>
<dbReference type="VEuPathDB" id="FungiDB:TRICI_000819"/>
<dbReference type="InterPro" id="IPR036156">
    <property type="entry name" value="Beta-gal/glucu_dom_sf"/>
</dbReference>
<evidence type="ECO:0000256" key="10">
    <source>
        <dbReference type="ARBA" id="ARBA00022801"/>
    </source>
</evidence>
<dbReference type="EMBL" id="SWFS01000069">
    <property type="protein sequence ID" value="KAA8917033.1"/>
    <property type="molecule type" value="Genomic_DNA"/>
</dbReference>
<evidence type="ECO:0000256" key="15">
    <source>
        <dbReference type="ARBA" id="ARBA00031061"/>
    </source>
</evidence>
<feature type="domain" description="Mannosidase Ig/CBM-like" evidence="18">
    <location>
        <begin position="766"/>
        <end position="859"/>
    </location>
</feature>
<keyword evidence="14" id="KW-0624">Polysaccharide degradation</keyword>
<evidence type="ECO:0000259" key="17">
    <source>
        <dbReference type="Pfam" id="PF17753"/>
    </source>
</evidence>
<keyword evidence="11" id="KW-0325">Glycoprotein</keyword>
<evidence type="ECO:0000256" key="8">
    <source>
        <dbReference type="ARBA" id="ARBA00022525"/>
    </source>
</evidence>
<comment type="subunit">
    <text evidence="5">Homodimer.</text>
</comment>
<evidence type="ECO:0000256" key="7">
    <source>
        <dbReference type="ARBA" id="ARBA00021795"/>
    </source>
</evidence>
<protein>
    <recommendedName>
        <fullName evidence="7">Beta-mannosidase A</fullName>
        <ecNumber evidence="6">3.2.1.25</ecNumber>
    </recommendedName>
    <alternativeName>
        <fullName evidence="15">Mannanase A</fullName>
    </alternativeName>
</protein>
<evidence type="ECO:0000256" key="1">
    <source>
        <dbReference type="ARBA" id="ARBA00000829"/>
    </source>
</evidence>
<dbReference type="FunFam" id="3.20.20.80:FF:000084">
    <property type="entry name" value="Beta-mannosidase A"/>
    <property type="match status" value="1"/>
</dbReference>
<dbReference type="Proteomes" id="UP000761534">
    <property type="component" value="Unassembled WGS sequence"/>
</dbReference>
<evidence type="ECO:0000256" key="5">
    <source>
        <dbReference type="ARBA" id="ARBA00011738"/>
    </source>
</evidence>
<dbReference type="Pfam" id="PF00703">
    <property type="entry name" value="Glyco_hydro_2"/>
    <property type="match status" value="1"/>
</dbReference>
<dbReference type="InterPro" id="IPR041625">
    <property type="entry name" value="Beta-mannosidase_Ig"/>
</dbReference>
<comment type="pathway">
    <text evidence="3">Glycan metabolism; N-glycan degradation.</text>
</comment>
<reference evidence="20" key="1">
    <citation type="journal article" date="2019" name="G3 (Bethesda)">
        <title>Genome Assemblies of Two Rare Opportunistic Yeast Pathogens: Diutina rugosa (syn. Candida rugosa) and Trichomonascus ciferrii (syn. Candida ciferrii).</title>
        <authorList>
            <person name="Mixao V."/>
            <person name="Saus E."/>
            <person name="Hansen A.P."/>
            <person name="Lass-Florl C."/>
            <person name="Gabaldon T."/>
        </authorList>
    </citation>
    <scope>NUCLEOTIDE SEQUENCE</scope>
    <source>
        <strain evidence="20">CBS 4856</strain>
    </source>
</reference>
<dbReference type="Pfam" id="PF22666">
    <property type="entry name" value="Glyco_hydro_2_N2"/>
    <property type="match status" value="1"/>
</dbReference>
<keyword evidence="12" id="KW-0119">Carbohydrate metabolism</keyword>
<keyword evidence="21" id="KW-1185">Reference proteome</keyword>
<keyword evidence="9" id="KW-0732">Signal</keyword>
<dbReference type="InterPro" id="IPR006102">
    <property type="entry name" value="Ig-like_GH2"/>
</dbReference>
<dbReference type="SUPFAM" id="SSF49303">
    <property type="entry name" value="beta-Galactosidase/glucuronidase domain"/>
    <property type="match status" value="3"/>
</dbReference>
<feature type="domain" description="Glycoside hydrolase family 2 immunoglobulin-like beta-sandwich" evidence="16">
    <location>
        <begin position="296"/>
        <end position="361"/>
    </location>
</feature>
<dbReference type="InterPro" id="IPR017853">
    <property type="entry name" value="GH"/>
</dbReference>
<evidence type="ECO:0000256" key="6">
    <source>
        <dbReference type="ARBA" id="ARBA00012754"/>
    </source>
</evidence>
<evidence type="ECO:0000256" key="14">
    <source>
        <dbReference type="ARBA" id="ARBA00023326"/>
    </source>
</evidence>
<evidence type="ECO:0000256" key="2">
    <source>
        <dbReference type="ARBA" id="ARBA00004613"/>
    </source>
</evidence>
<keyword evidence="13" id="KW-0326">Glycosidase</keyword>
<comment type="similarity">
    <text evidence="4">Belongs to the glycosyl hydrolase 2 family. Beta-mannosidase A subfamily.</text>
</comment>
<dbReference type="SUPFAM" id="SSF49785">
    <property type="entry name" value="Galactose-binding domain-like"/>
    <property type="match status" value="1"/>
</dbReference>
<accession>A0A642VB54</accession>
<dbReference type="InterPro" id="IPR050887">
    <property type="entry name" value="Beta-mannosidase_GH2"/>
</dbReference>
<evidence type="ECO:0000256" key="4">
    <source>
        <dbReference type="ARBA" id="ARBA00007483"/>
    </source>
</evidence>
<evidence type="ECO:0000259" key="16">
    <source>
        <dbReference type="Pfam" id="PF00703"/>
    </source>
</evidence>
<dbReference type="UniPathway" id="UPA00280"/>
<dbReference type="InterPro" id="IPR008979">
    <property type="entry name" value="Galactose-bd-like_sf"/>
</dbReference>
<evidence type="ECO:0000256" key="12">
    <source>
        <dbReference type="ARBA" id="ARBA00023277"/>
    </source>
</evidence>
<keyword evidence="8" id="KW-0964">Secreted</keyword>
<dbReference type="OrthoDB" id="2866996at2759"/>
<dbReference type="Gene3D" id="2.60.40.10">
    <property type="entry name" value="Immunoglobulins"/>
    <property type="match status" value="3"/>
</dbReference>
<dbReference type="PANTHER" id="PTHR43730:SF5">
    <property type="entry name" value="BETA-MANNOSIDASE A"/>
    <property type="match status" value="1"/>
</dbReference>
<dbReference type="Gene3D" id="2.60.120.260">
    <property type="entry name" value="Galactose-binding domain-like"/>
    <property type="match status" value="1"/>
</dbReference>
<comment type="subcellular location">
    <subcellularLocation>
        <location evidence="2">Secreted</location>
    </subcellularLocation>
</comment>
<dbReference type="PANTHER" id="PTHR43730">
    <property type="entry name" value="BETA-MANNOSIDASE"/>
    <property type="match status" value="1"/>
</dbReference>
<proteinExistence type="inferred from homology"/>
<evidence type="ECO:0000259" key="18">
    <source>
        <dbReference type="Pfam" id="PF17786"/>
    </source>
</evidence>
<gene>
    <name evidence="20" type="ORF">TRICI_000819</name>
</gene>
<evidence type="ECO:0000256" key="9">
    <source>
        <dbReference type="ARBA" id="ARBA00022729"/>
    </source>
</evidence>
<dbReference type="EC" id="3.2.1.25" evidence="6"/>
<dbReference type="InterPro" id="IPR054593">
    <property type="entry name" value="Beta-mannosidase-like_N2"/>
</dbReference>
<dbReference type="InterPro" id="IPR041447">
    <property type="entry name" value="Mannosidase_ig"/>
</dbReference>
<comment type="caution">
    <text evidence="20">The sequence shown here is derived from an EMBL/GenBank/DDBJ whole genome shotgun (WGS) entry which is preliminary data.</text>
</comment>
<evidence type="ECO:0000256" key="3">
    <source>
        <dbReference type="ARBA" id="ARBA00004740"/>
    </source>
</evidence>
<dbReference type="SUPFAM" id="SSF51445">
    <property type="entry name" value="(Trans)glycosidases"/>
    <property type="match status" value="1"/>
</dbReference>
<keyword evidence="10" id="KW-0378">Hydrolase</keyword>
<dbReference type="GO" id="GO:0004567">
    <property type="term" value="F:beta-mannosidase activity"/>
    <property type="evidence" value="ECO:0007669"/>
    <property type="project" value="UniProtKB-EC"/>
</dbReference>
<dbReference type="GO" id="GO:0005576">
    <property type="term" value="C:extracellular region"/>
    <property type="evidence" value="ECO:0007669"/>
    <property type="project" value="UniProtKB-SubCell"/>
</dbReference>
<dbReference type="GO" id="GO:0000272">
    <property type="term" value="P:polysaccharide catabolic process"/>
    <property type="evidence" value="ECO:0007669"/>
    <property type="project" value="UniProtKB-KW"/>
</dbReference>
<evidence type="ECO:0000256" key="13">
    <source>
        <dbReference type="ARBA" id="ARBA00023295"/>
    </source>
</evidence>
<organism evidence="20 21">
    <name type="scientific">Trichomonascus ciferrii</name>
    <dbReference type="NCBI Taxonomy" id="44093"/>
    <lineage>
        <taxon>Eukaryota</taxon>
        <taxon>Fungi</taxon>
        <taxon>Dikarya</taxon>
        <taxon>Ascomycota</taxon>
        <taxon>Saccharomycotina</taxon>
        <taxon>Dipodascomycetes</taxon>
        <taxon>Dipodascales</taxon>
        <taxon>Trichomonascaceae</taxon>
        <taxon>Trichomonascus</taxon>
        <taxon>Trichomonascus ciferrii complex</taxon>
    </lineage>
</organism>
<evidence type="ECO:0000259" key="19">
    <source>
        <dbReference type="Pfam" id="PF22666"/>
    </source>
</evidence>
<evidence type="ECO:0000256" key="11">
    <source>
        <dbReference type="ARBA" id="ARBA00023180"/>
    </source>
</evidence>
<evidence type="ECO:0000313" key="21">
    <source>
        <dbReference type="Proteomes" id="UP000761534"/>
    </source>
</evidence>
<dbReference type="Pfam" id="PF17786">
    <property type="entry name" value="Mannosidase_ig"/>
    <property type="match status" value="1"/>
</dbReference>
<feature type="domain" description="Beta-mannosidase-like galactose-binding" evidence="19">
    <location>
        <begin position="59"/>
        <end position="235"/>
    </location>
</feature>
<dbReference type="GO" id="GO:0006516">
    <property type="term" value="P:glycoprotein catabolic process"/>
    <property type="evidence" value="ECO:0007669"/>
    <property type="project" value="TreeGrafter"/>
</dbReference>
<name>A0A642VB54_9ASCO</name>
<dbReference type="InterPro" id="IPR013783">
    <property type="entry name" value="Ig-like_fold"/>
</dbReference>
<evidence type="ECO:0000313" key="20">
    <source>
        <dbReference type="EMBL" id="KAA8917033.1"/>
    </source>
</evidence>
<sequence>MDGIYVTAGSAEDIKNKIEAVWNYVSTMNLKQLVLTAGLVIGPVQGAVNVLDVGKSADWQVSNSNGSITTKGSFPSQVHLDLMENGLIEDPYYGDNVYNYRWICYDDWKYSGRFREPIDKDKNVKSHLMFKGLDTFANITLCGRHVGNTENMFRQYIFDVSDIVKSCNEDEPSLEIEFAAAPVVANEIANRPETQHWPEDTNVNMEMENVFYIRKEQNDFGWDWGGAFAPSGPWKPGYLVQTKDHELYETNALVDVYRKGQLSNLRPDQGQPWVVNVSIEFLGDLPKDAELHVGIDNLFDPVKLEGVQVEDQIITGALVLNCEPELWWPNQLGEQKLYNLTASIKHDGDTLLDVHRQTGFRTIYLNMEEVTKEEQESQGTIPGTHWHFEINGHPFFAKGSNMIPFDSFWPRVTRERVEYLFESARVGNQVMLRVWSSGTYLPDFVYEIADQKGLLLWSEFQLSDGMYPTTDELLDNLSEEAHYNVRRVNHHPSLALWSGGNELESLSLRHAMETVPKNASLYQAQFEKVQLETLLPIVWKNTRSISFTPASTTNGYLSINHKSSPHWVERYDNATEGEMYGNTELYNYDSTQSFNYSIYPLGRFNNEFGYHSMPSIHTWRQVLNESSLEFNSSMVHAHNRHYPPRQPERNYTLGLKGMGEMTMAVGNWLPTPDKDDQIENFAAWCYATQVFQASFYRSQISVYRRSSGMPERTLGSLYWQLEDIWQGPTWAGIEYDGRWKVLHYGAKDIYEPVIVAPYVNVSESKDIDLYVTSDLWDEAKGNATYVWLDWSGKEISSSTVEFQVGAVNSTKIAHIPEKDIPKDKKNSVLTMEIEVTGTRPNIKEKQTFRHTNYYHPVSLRDAKLKDPKIEIKYDSHSKEFVVSSQAVAPWTWLDLPDGVHGHFSDNGFLLLPGVDKRLSFSHNIGGWSSNVTVMSIYDLSTK</sequence>
<feature type="domain" description="Beta-mannosidase Ig-fold" evidence="17">
    <location>
        <begin position="864"/>
        <end position="938"/>
    </location>
</feature>
<comment type="catalytic activity">
    <reaction evidence="1">
        <text>Hydrolysis of terminal, non-reducing beta-D-mannose residues in beta-D-mannosides.</text>
        <dbReference type="EC" id="3.2.1.25"/>
    </reaction>
</comment>
<dbReference type="Gene3D" id="3.20.20.80">
    <property type="entry name" value="Glycosidases"/>
    <property type="match status" value="1"/>
</dbReference>